<reference evidence="3" key="1">
    <citation type="submission" date="2016-10" db="EMBL/GenBank/DDBJ databases">
        <authorList>
            <person name="Varghese N."/>
            <person name="Submissions S."/>
        </authorList>
    </citation>
    <scope>NUCLEOTIDE SEQUENCE [LARGE SCALE GENOMIC DNA]</scope>
    <source>
        <strain evidence="3">PL19</strain>
    </source>
</reference>
<dbReference type="EMBL" id="FOSG01000009">
    <property type="protein sequence ID" value="SFK80965.1"/>
    <property type="molecule type" value="Genomic_DNA"/>
</dbReference>
<accession>A0A1I4CJ79</accession>
<dbReference type="Gene3D" id="3.40.50.150">
    <property type="entry name" value="Vaccinia Virus protein VP39"/>
    <property type="match status" value="1"/>
</dbReference>
<organism evidence="2 3">
    <name type="scientific">Streptomyces pini</name>
    <dbReference type="NCBI Taxonomy" id="1520580"/>
    <lineage>
        <taxon>Bacteria</taxon>
        <taxon>Bacillati</taxon>
        <taxon>Actinomycetota</taxon>
        <taxon>Actinomycetes</taxon>
        <taxon>Kitasatosporales</taxon>
        <taxon>Streptomycetaceae</taxon>
        <taxon>Streptomyces</taxon>
    </lineage>
</organism>
<keyword evidence="2" id="KW-0808">Transferase</keyword>
<sequence>MTVSPHPPTPHPPTPHPPTPHSSTPHSSTPRPRTAAPENPGDAAEATGRHPWRTDPYTRALRAGRGPLFLRRADGRLLPLEVERWCAGADEADLTVLRRCTGAVLDIGCGPGRLVTALAELGRPALGVDTAPAAVGHTRERGGAALCRSVFEPLPGEGRWGSALLIDGNIGVGGDPAALLARVRELLAPGGLLLAEAAPAEVEERFQVRLDDGSGARSERHAPLFPWARLGRRALRALAGREGWTVVEEWSAYGRFFLSLRAAAPAAAIEAVTSAVADTASSHERS</sequence>
<keyword evidence="3" id="KW-1185">Reference proteome</keyword>
<gene>
    <name evidence="2" type="ORF">SAMN05192584_10916</name>
</gene>
<evidence type="ECO:0000256" key="1">
    <source>
        <dbReference type="SAM" id="MobiDB-lite"/>
    </source>
</evidence>
<dbReference type="InterPro" id="IPR029063">
    <property type="entry name" value="SAM-dependent_MTases_sf"/>
</dbReference>
<evidence type="ECO:0000313" key="2">
    <source>
        <dbReference type="EMBL" id="SFK80965.1"/>
    </source>
</evidence>
<dbReference type="RefSeq" id="WP_093850047.1">
    <property type="nucleotide sequence ID" value="NZ_FOSG01000009.1"/>
</dbReference>
<evidence type="ECO:0000313" key="3">
    <source>
        <dbReference type="Proteomes" id="UP000198928"/>
    </source>
</evidence>
<feature type="compositionally biased region" description="Low complexity" evidence="1">
    <location>
        <begin position="21"/>
        <end position="30"/>
    </location>
</feature>
<dbReference type="SUPFAM" id="SSF53335">
    <property type="entry name" value="S-adenosyl-L-methionine-dependent methyltransferases"/>
    <property type="match status" value="1"/>
</dbReference>
<keyword evidence="2" id="KW-0489">Methyltransferase</keyword>
<dbReference type="Pfam" id="PF13489">
    <property type="entry name" value="Methyltransf_23"/>
    <property type="match status" value="1"/>
</dbReference>
<name>A0A1I4CJ79_9ACTN</name>
<feature type="region of interest" description="Disordered" evidence="1">
    <location>
        <begin position="1"/>
        <end position="58"/>
    </location>
</feature>
<feature type="compositionally biased region" description="Pro residues" evidence="1">
    <location>
        <begin position="1"/>
        <end position="20"/>
    </location>
</feature>
<dbReference type="OrthoDB" id="4484556at2"/>
<dbReference type="AlphaFoldDB" id="A0A1I4CJ79"/>
<protein>
    <submittedName>
        <fullName evidence="2">Methyltransferase domain-containing protein</fullName>
    </submittedName>
</protein>
<dbReference type="GO" id="GO:0032259">
    <property type="term" value="P:methylation"/>
    <property type="evidence" value="ECO:0007669"/>
    <property type="project" value="UniProtKB-KW"/>
</dbReference>
<dbReference type="GO" id="GO:0008168">
    <property type="term" value="F:methyltransferase activity"/>
    <property type="evidence" value="ECO:0007669"/>
    <property type="project" value="UniProtKB-KW"/>
</dbReference>
<proteinExistence type="predicted"/>
<dbReference type="Proteomes" id="UP000198928">
    <property type="component" value="Unassembled WGS sequence"/>
</dbReference>